<keyword evidence="3 9" id="KW-0812">Transmembrane</keyword>
<keyword evidence="13" id="KW-1185">Reference proteome</keyword>
<evidence type="ECO:0000256" key="5">
    <source>
        <dbReference type="ARBA" id="ARBA00022989"/>
    </source>
</evidence>
<feature type="transmembrane region" description="Helical" evidence="9">
    <location>
        <begin position="121"/>
        <end position="142"/>
    </location>
</feature>
<dbReference type="GO" id="GO:0005789">
    <property type="term" value="C:endoplasmic reticulum membrane"/>
    <property type="evidence" value="ECO:0007669"/>
    <property type="project" value="UniProtKB-SubCell"/>
</dbReference>
<name>A0A2R5GEB8_9STRA</name>
<feature type="domain" description="Lipase maturation factor 1/2 C-terminal" evidence="11">
    <location>
        <begin position="497"/>
        <end position="635"/>
    </location>
</feature>
<keyword evidence="6 9" id="KW-0472">Membrane</keyword>
<dbReference type="InterPro" id="IPR057434">
    <property type="entry name" value="LMF1/2_N"/>
</dbReference>
<evidence type="ECO:0000256" key="8">
    <source>
        <dbReference type="ARBA" id="ARBA00040643"/>
    </source>
</evidence>
<dbReference type="GO" id="GO:0051604">
    <property type="term" value="P:protein maturation"/>
    <property type="evidence" value="ECO:0007669"/>
    <property type="project" value="InterPro"/>
</dbReference>
<accession>A0A2R5GEB8</accession>
<dbReference type="InterPro" id="IPR057433">
    <property type="entry name" value="LMF1/2_C"/>
</dbReference>
<dbReference type="EMBL" id="BEYU01000055">
    <property type="protein sequence ID" value="GBG29297.1"/>
    <property type="molecule type" value="Genomic_DNA"/>
</dbReference>
<feature type="transmembrane region" description="Helical" evidence="9">
    <location>
        <begin position="356"/>
        <end position="375"/>
    </location>
</feature>
<evidence type="ECO:0000256" key="1">
    <source>
        <dbReference type="ARBA" id="ARBA00004477"/>
    </source>
</evidence>
<comment type="caution">
    <text evidence="12">The sequence shown here is derived from an EMBL/GenBank/DDBJ whole genome shotgun (WGS) entry which is preliminary data.</text>
</comment>
<dbReference type="PANTHER" id="PTHR14463">
    <property type="entry name" value="LIPASE MATURATION FACTOR"/>
    <property type="match status" value="1"/>
</dbReference>
<evidence type="ECO:0000256" key="2">
    <source>
        <dbReference type="ARBA" id="ARBA00005512"/>
    </source>
</evidence>
<reference evidence="12 13" key="1">
    <citation type="submission" date="2017-12" db="EMBL/GenBank/DDBJ databases">
        <title>Sequencing, de novo assembly and annotation of complete genome of a new Thraustochytrid species, strain FCC1311.</title>
        <authorList>
            <person name="Sedici K."/>
            <person name="Godart F."/>
            <person name="Aiese Cigliano R."/>
            <person name="Sanseverino W."/>
            <person name="Barakat M."/>
            <person name="Ortet P."/>
            <person name="Marechal E."/>
            <person name="Cagnac O."/>
            <person name="Amato A."/>
        </authorList>
    </citation>
    <scope>NUCLEOTIDE SEQUENCE [LARGE SCALE GENOMIC DNA]</scope>
</reference>
<dbReference type="OrthoDB" id="434126at2759"/>
<feature type="transmembrane region" description="Helical" evidence="9">
    <location>
        <begin position="235"/>
        <end position="250"/>
    </location>
</feature>
<dbReference type="InterPro" id="IPR009613">
    <property type="entry name" value="LMF"/>
</dbReference>
<dbReference type="Pfam" id="PF25179">
    <property type="entry name" value="LMF1_C"/>
    <property type="match status" value="1"/>
</dbReference>
<feature type="transmembrane region" description="Helical" evidence="9">
    <location>
        <begin position="81"/>
        <end position="114"/>
    </location>
</feature>
<feature type="transmembrane region" description="Helical" evidence="9">
    <location>
        <begin position="206"/>
        <end position="228"/>
    </location>
</feature>
<evidence type="ECO:0000256" key="3">
    <source>
        <dbReference type="ARBA" id="ARBA00022692"/>
    </source>
</evidence>
<organism evidence="12 13">
    <name type="scientific">Hondaea fermentalgiana</name>
    <dbReference type="NCBI Taxonomy" id="2315210"/>
    <lineage>
        <taxon>Eukaryota</taxon>
        <taxon>Sar</taxon>
        <taxon>Stramenopiles</taxon>
        <taxon>Bigyra</taxon>
        <taxon>Labyrinthulomycetes</taxon>
        <taxon>Thraustochytrida</taxon>
        <taxon>Thraustochytriidae</taxon>
        <taxon>Hondaea</taxon>
    </lineage>
</organism>
<evidence type="ECO:0000256" key="9">
    <source>
        <dbReference type="SAM" id="Phobius"/>
    </source>
</evidence>
<feature type="transmembrane region" description="Helical" evidence="9">
    <location>
        <begin position="332"/>
        <end position="349"/>
    </location>
</feature>
<evidence type="ECO:0000256" key="7">
    <source>
        <dbReference type="ARBA" id="ARBA00023180"/>
    </source>
</evidence>
<evidence type="ECO:0000259" key="10">
    <source>
        <dbReference type="Pfam" id="PF06762"/>
    </source>
</evidence>
<protein>
    <recommendedName>
        <fullName evidence="8">Lipase maturation factor 2</fullName>
    </recommendedName>
</protein>
<dbReference type="Pfam" id="PF06762">
    <property type="entry name" value="LMF1"/>
    <property type="match status" value="1"/>
</dbReference>
<keyword evidence="7" id="KW-0325">Glycoprotein</keyword>
<comment type="subcellular location">
    <subcellularLocation>
        <location evidence="1">Endoplasmic reticulum membrane</location>
        <topology evidence="1">Multi-pass membrane protein</topology>
    </subcellularLocation>
</comment>
<dbReference type="InParanoid" id="A0A2R5GEB8"/>
<evidence type="ECO:0000256" key="4">
    <source>
        <dbReference type="ARBA" id="ARBA00022824"/>
    </source>
</evidence>
<gene>
    <name evidence="12" type="ORF">FCC1311_055192</name>
</gene>
<comment type="similarity">
    <text evidence="2">Belongs to the lipase maturation factor family.</text>
</comment>
<evidence type="ECO:0000313" key="13">
    <source>
        <dbReference type="Proteomes" id="UP000241890"/>
    </source>
</evidence>
<proteinExistence type="inferred from homology"/>
<evidence type="ECO:0000256" key="6">
    <source>
        <dbReference type="ARBA" id="ARBA00023136"/>
    </source>
</evidence>
<dbReference type="PANTHER" id="PTHR14463:SF5">
    <property type="entry name" value="LIPASE MATURATION FACTOR 2"/>
    <property type="match status" value="1"/>
</dbReference>
<feature type="domain" description="Lipase maturation factor 1/2 N-terminal" evidence="10">
    <location>
        <begin position="123"/>
        <end position="270"/>
    </location>
</feature>
<evidence type="ECO:0000259" key="11">
    <source>
        <dbReference type="Pfam" id="PF25179"/>
    </source>
</evidence>
<dbReference type="AlphaFoldDB" id="A0A2R5GEB8"/>
<dbReference type="Proteomes" id="UP000241890">
    <property type="component" value="Unassembled WGS sequence"/>
</dbReference>
<evidence type="ECO:0000313" key="12">
    <source>
        <dbReference type="EMBL" id="GBG29297.1"/>
    </source>
</evidence>
<feature type="transmembrane region" description="Helical" evidence="9">
    <location>
        <begin position="440"/>
        <end position="466"/>
    </location>
</feature>
<keyword evidence="5 9" id="KW-1133">Transmembrane helix</keyword>
<feature type="transmembrane region" description="Helical" evidence="9">
    <location>
        <begin position="148"/>
        <end position="169"/>
    </location>
</feature>
<sequence length="705" mass="78027">MKPMMRTNASQEIPIESWIVAGMRTCYLWAFASLFVQWPGLFGPNGLVPVQVESSANHIDPIAYFAQEMPAWLGVSEACELALLLGTGIAIIATLADSKNCVVMAALWILYGVLQQRGRIFLSFQWDILLLEAGFICVWLATKRAPRAGIWSIRFLLFKLMFMSGIVKIQSGCPTWLSLTALDYHFASQCLPTPLAWYAANFTPSAVLRFSVAATLFIEIPATFLILAPFRTARILGFLLQVILQIGIMLTGNYNFFNILTVVLCLSLLAPDVVASSQGSAALERDGPLHLVALSISRAECTFAGTWLIASAGLALCIHYSLSTFVQLDATIPFPLFFLAFGVLAGIATTRTSNPFVATSALLACVLVFAFAILVQEMENEAQLVFWKADPKTLQAHVKQALPWILGYQTLVLGGAVALDISDTVRDTLKQIAAGRPRRFLASASATLGTLLTCSVLVFVACISAVPLTSLDQPSISALVPGSIIWAYQQTREPIALVHSYGLFRRMTGIGAHGQVARPEVIFEVELASGEWHEVDFLYKPGAPDEAPRFVTPHQPRLDWQMWFAALSNYQSAPWTVHFADKVLRGSHDVYDLVPSLYALAKEKPIQAVRAKHFEFAYTQNMSGPEWWVRDMASERQYLPEIRPEDQSVQKFLAAHGWRDHDVKIESPFAAVLVALRPYVECIVWPEALIAIAIVRITRRFLKLF</sequence>
<feature type="transmembrane region" description="Helical" evidence="9">
    <location>
        <begin position="401"/>
        <end position="419"/>
    </location>
</feature>
<keyword evidence="4" id="KW-0256">Endoplasmic reticulum</keyword>